<keyword evidence="4 6" id="KW-1133">Transmembrane helix</keyword>
<dbReference type="PANTHER" id="PTHR38459:SF1">
    <property type="entry name" value="PROPHAGE BACTOPRENOL-LINKED GLUCOSE TRANSLOCASE HOMOLOG"/>
    <property type="match status" value="1"/>
</dbReference>
<accession>A0ABV4NCD4</accession>
<evidence type="ECO:0000259" key="7">
    <source>
        <dbReference type="Pfam" id="PF04138"/>
    </source>
</evidence>
<keyword evidence="9" id="KW-1185">Reference proteome</keyword>
<dbReference type="Proteomes" id="UP001570417">
    <property type="component" value="Unassembled WGS sequence"/>
</dbReference>
<dbReference type="InterPro" id="IPR007267">
    <property type="entry name" value="GtrA_DPMS_TM"/>
</dbReference>
<evidence type="ECO:0000313" key="8">
    <source>
        <dbReference type="EMBL" id="MFA0568927.1"/>
    </source>
</evidence>
<evidence type="ECO:0000256" key="2">
    <source>
        <dbReference type="ARBA" id="ARBA00009399"/>
    </source>
</evidence>
<comment type="similarity">
    <text evidence="2">Belongs to the GtrA family.</text>
</comment>
<feature type="domain" description="GtrA/DPMS transmembrane" evidence="7">
    <location>
        <begin position="7"/>
        <end position="129"/>
    </location>
</feature>
<dbReference type="EMBL" id="JBFRUW010000042">
    <property type="protein sequence ID" value="MFA0568927.1"/>
    <property type="molecule type" value="Genomic_DNA"/>
</dbReference>
<evidence type="ECO:0000313" key="9">
    <source>
        <dbReference type="Proteomes" id="UP001570417"/>
    </source>
</evidence>
<evidence type="ECO:0000256" key="5">
    <source>
        <dbReference type="ARBA" id="ARBA00023136"/>
    </source>
</evidence>
<reference evidence="8 9" key="1">
    <citation type="journal article" date="2024" name="ISME J.">
        <title>Tailless and filamentous prophages are predominant in marine Vibrio.</title>
        <authorList>
            <person name="Steensen K."/>
            <person name="Seneca J."/>
            <person name="Bartlau N."/>
            <person name="Yu X.A."/>
            <person name="Hussain F.A."/>
            <person name="Polz M.F."/>
        </authorList>
    </citation>
    <scope>NUCLEOTIDE SEQUENCE [LARGE SCALE GENOMIC DNA]</scope>
    <source>
        <strain evidence="8 9">10N.222.51.A1</strain>
    </source>
</reference>
<dbReference type="PANTHER" id="PTHR38459">
    <property type="entry name" value="PROPHAGE BACTOPRENOL-LINKED GLUCOSE TRANSLOCASE HOMOLOG"/>
    <property type="match status" value="1"/>
</dbReference>
<comment type="caution">
    <text evidence="8">The sequence shown here is derived from an EMBL/GenBank/DDBJ whole genome shotgun (WGS) entry which is preliminary data.</text>
</comment>
<keyword evidence="3 6" id="KW-0812">Transmembrane</keyword>
<evidence type="ECO:0000256" key="6">
    <source>
        <dbReference type="SAM" id="Phobius"/>
    </source>
</evidence>
<feature type="transmembrane region" description="Helical" evidence="6">
    <location>
        <begin position="76"/>
        <end position="98"/>
    </location>
</feature>
<evidence type="ECO:0000256" key="4">
    <source>
        <dbReference type="ARBA" id="ARBA00022989"/>
    </source>
</evidence>
<organism evidence="8 9">
    <name type="scientific">Vibrio gallaecicus</name>
    <dbReference type="NCBI Taxonomy" id="552386"/>
    <lineage>
        <taxon>Bacteria</taxon>
        <taxon>Pseudomonadati</taxon>
        <taxon>Pseudomonadota</taxon>
        <taxon>Gammaproteobacteria</taxon>
        <taxon>Vibrionales</taxon>
        <taxon>Vibrionaceae</taxon>
        <taxon>Vibrio</taxon>
    </lineage>
</organism>
<evidence type="ECO:0000256" key="3">
    <source>
        <dbReference type="ARBA" id="ARBA00022692"/>
    </source>
</evidence>
<feature type="transmembrane region" description="Helical" evidence="6">
    <location>
        <begin position="7"/>
        <end position="30"/>
    </location>
</feature>
<proteinExistence type="inferred from homology"/>
<dbReference type="InterPro" id="IPR051401">
    <property type="entry name" value="GtrA_CellWall_Glycosyl"/>
</dbReference>
<evidence type="ECO:0000256" key="1">
    <source>
        <dbReference type="ARBA" id="ARBA00004141"/>
    </source>
</evidence>
<name>A0ABV4NCD4_9VIBR</name>
<gene>
    <name evidence="8" type="ORF">AB4566_11640</name>
</gene>
<keyword evidence="5 6" id="KW-0472">Membrane</keyword>
<dbReference type="RefSeq" id="WP_372266204.1">
    <property type="nucleotide sequence ID" value="NZ_JBFRUW010000042.1"/>
</dbReference>
<protein>
    <submittedName>
        <fullName evidence="8">GtrA family protein</fullName>
    </submittedName>
</protein>
<feature type="transmembrane region" description="Helical" evidence="6">
    <location>
        <begin position="104"/>
        <end position="123"/>
    </location>
</feature>
<comment type="subcellular location">
    <subcellularLocation>
        <location evidence="1">Membrane</location>
        <topology evidence="1">Multi-pass membrane protein</topology>
    </subcellularLocation>
</comment>
<feature type="transmembrane region" description="Helical" evidence="6">
    <location>
        <begin position="36"/>
        <end position="56"/>
    </location>
</feature>
<dbReference type="Pfam" id="PF04138">
    <property type="entry name" value="GtrA_DPMS_TM"/>
    <property type="match status" value="1"/>
</dbReference>
<sequence>MNSKIVKFALVGAGGFVVDCTAFAILHYWIGLPLMWARGGAFIVAATSTWFGNRVLTFEYKGNSSWRDNVKQWQKFMLSASFSAVPNLVCFKVVSGLLPTFTGVMFIAMAIGVLIGMVSNYLLSQYWVFAR</sequence>